<sequence length="232" mass="25708">MSGFQESQTTFSVLEPVRGEPLPDVSDPLVSADLGFNVSNNRLDDTIAYSKEFYIPAVCTDVIFLRLSIAIVCPLSFEILDLETLATGSIPIKTEHFKSIIKQYKPKKALGLFRAFGLIVDAHGTPVSEEESVIDWHGVVHTVTAVAPYFVLFKSNSIEVRDGTTGRLEQVMFGTGVRCTWRGPGVLQGELDEDHLIPESVHERSRLQVLMNAPPIRGSDEIAQHVFDLVRK</sequence>
<accession>A0AAV5AC14</accession>
<dbReference type="PANTHER" id="PTHR46572">
    <property type="entry name" value="RHO1 GDP-GTP EXCHANGE PROTEIN 1-RELATED"/>
    <property type="match status" value="1"/>
</dbReference>
<evidence type="ECO:0000313" key="3">
    <source>
        <dbReference type="EMBL" id="GJJ12179.1"/>
    </source>
</evidence>
<dbReference type="InterPro" id="IPR052233">
    <property type="entry name" value="Rho-type_GEFs"/>
</dbReference>
<evidence type="ECO:0000256" key="1">
    <source>
        <dbReference type="ARBA" id="ARBA00022658"/>
    </source>
</evidence>
<keyword evidence="1" id="KW-0344">Guanine-nucleotide releasing factor</keyword>
<dbReference type="EMBL" id="BPWL01000007">
    <property type="protein sequence ID" value="GJJ12179.1"/>
    <property type="molecule type" value="Genomic_DNA"/>
</dbReference>
<dbReference type="Proteomes" id="UP001050691">
    <property type="component" value="Unassembled WGS sequence"/>
</dbReference>
<proteinExistence type="predicted"/>
<gene>
    <name evidence="3" type="ORF">Clacol_006420</name>
</gene>
<comment type="caution">
    <text evidence="3">The sequence shown here is derived from an EMBL/GenBank/DDBJ whole genome shotgun (WGS) entry which is preliminary data.</text>
</comment>
<name>A0AAV5AC14_9AGAM</name>
<evidence type="ECO:0000259" key="2">
    <source>
        <dbReference type="Pfam" id="PF00780"/>
    </source>
</evidence>
<reference evidence="3" key="1">
    <citation type="submission" date="2021-10" db="EMBL/GenBank/DDBJ databases">
        <title>De novo Genome Assembly of Clathrus columnatus (Basidiomycota, Fungi) Using Illumina and Nanopore Sequence Data.</title>
        <authorList>
            <person name="Ogiso-Tanaka E."/>
            <person name="Itagaki H."/>
            <person name="Hosoya T."/>
            <person name="Hosaka K."/>
        </authorList>
    </citation>
    <scope>NUCLEOTIDE SEQUENCE</scope>
    <source>
        <strain evidence="3">MO-923</strain>
    </source>
</reference>
<feature type="domain" description="CNH" evidence="2">
    <location>
        <begin position="10"/>
        <end position="179"/>
    </location>
</feature>
<dbReference type="GO" id="GO:0005085">
    <property type="term" value="F:guanyl-nucleotide exchange factor activity"/>
    <property type="evidence" value="ECO:0007669"/>
    <property type="project" value="UniProtKB-KW"/>
</dbReference>
<dbReference type="InterPro" id="IPR001180">
    <property type="entry name" value="CNH_dom"/>
</dbReference>
<keyword evidence="4" id="KW-1185">Reference proteome</keyword>
<evidence type="ECO:0000313" key="4">
    <source>
        <dbReference type="Proteomes" id="UP001050691"/>
    </source>
</evidence>
<protein>
    <recommendedName>
        <fullName evidence="2">CNH domain-containing protein</fullName>
    </recommendedName>
</protein>
<dbReference type="AlphaFoldDB" id="A0AAV5AC14"/>
<organism evidence="3 4">
    <name type="scientific">Clathrus columnatus</name>
    <dbReference type="NCBI Taxonomy" id="1419009"/>
    <lineage>
        <taxon>Eukaryota</taxon>
        <taxon>Fungi</taxon>
        <taxon>Dikarya</taxon>
        <taxon>Basidiomycota</taxon>
        <taxon>Agaricomycotina</taxon>
        <taxon>Agaricomycetes</taxon>
        <taxon>Phallomycetidae</taxon>
        <taxon>Phallales</taxon>
        <taxon>Clathraceae</taxon>
        <taxon>Clathrus</taxon>
    </lineage>
</organism>
<dbReference type="PANTHER" id="PTHR46572:SF1">
    <property type="entry name" value="RHO1 GUANINE NUCLEOTIDE EXCHANGE FACTOR TUS1"/>
    <property type="match status" value="1"/>
</dbReference>
<dbReference type="Pfam" id="PF00780">
    <property type="entry name" value="CNH"/>
    <property type="match status" value="1"/>
</dbReference>